<accession>A0A917IB57</accession>
<proteinExistence type="predicted"/>
<sequence>MTYSRIEPSFATATGDVFAAAPAQAPATTAGATTLGAAWAGASVAALLLMAPSLVTRLFDRAPTPQPMSSLAPTAPLARHVAPALPDVAATGALPATSASTAEGVVTKPLGFTLLLGEASSAETLWGWWRILQQRHKSSVGGLVASVIQAEGTPVRHRLTAGPFENAAAAAELCGKWRADGTSCQVARPDGSKL</sequence>
<keyword evidence="3" id="KW-1185">Reference proteome</keyword>
<organism evidence="2 3">
    <name type="scientific">Alsobacter metallidurans</name>
    <dbReference type="NCBI Taxonomy" id="340221"/>
    <lineage>
        <taxon>Bacteria</taxon>
        <taxon>Pseudomonadati</taxon>
        <taxon>Pseudomonadota</taxon>
        <taxon>Alphaproteobacteria</taxon>
        <taxon>Hyphomicrobiales</taxon>
        <taxon>Alsobacteraceae</taxon>
        <taxon>Alsobacter</taxon>
    </lineage>
</organism>
<dbReference type="Proteomes" id="UP000603912">
    <property type="component" value="Unassembled WGS sequence"/>
</dbReference>
<evidence type="ECO:0000313" key="2">
    <source>
        <dbReference type="EMBL" id="GGH30025.1"/>
    </source>
</evidence>
<evidence type="ECO:0000313" key="3">
    <source>
        <dbReference type="Proteomes" id="UP000603912"/>
    </source>
</evidence>
<dbReference type="InterPro" id="IPR007730">
    <property type="entry name" value="SPOR-like_dom"/>
</dbReference>
<feature type="domain" description="SPOR" evidence="1">
    <location>
        <begin position="106"/>
        <end position="193"/>
    </location>
</feature>
<dbReference type="RefSeq" id="WP_188519465.1">
    <property type="nucleotide sequence ID" value="NZ_BMES01000002.1"/>
</dbReference>
<name>A0A917IB57_9HYPH</name>
<evidence type="ECO:0000259" key="1">
    <source>
        <dbReference type="PROSITE" id="PS51724"/>
    </source>
</evidence>
<dbReference type="GO" id="GO:0042834">
    <property type="term" value="F:peptidoglycan binding"/>
    <property type="evidence" value="ECO:0007669"/>
    <property type="project" value="InterPro"/>
</dbReference>
<dbReference type="PROSITE" id="PS51724">
    <property type="entry name" value="SPOR"/>
    <property type="match status" value="1"/>
</dbReference>
<dbReference type="AlphaFoldDB" id="A0A917IB57"/>
<dbReference type="EMBL" id="BMES01000002">
    <property type="protein sequence ID" value="GGH30025.1"/>
    <property type="molecule type" value="Genomic_DNA"/>
</dbReference>
<protein>
    <recommendedName>
        <fullName evidence="1">SPOR domain-containing protein</fullName>
    </recommendedName>
</protein>
<comment type="caution">
    <text evidence="2">The sequence shown here is derived from an EMBL/GenBank/DDBJ whole genome shotgun (WGS) entry which is preliminary data.</text>
</comment>
<gene>
    <name evidence="2" type="ORF">GCM10007036_40350</name>
</gene>
<reference evidence="2" key="1">
    <citation type="journal article" date="2014" name="Int. J. Syst. Evol. Microbiol.">
        <title>Complete genome sequence of Corynebacterium casei LMG S-19264T (=DSM 44701T), isolated from a smear-ripened cheese.</title>
        <authorList>
            <consortium name="US DOE Joint Genome Institute (JGI-PGF)"/>
            <person name="Walter F."/>
            <person name="Albersmeier A."/>
            <person name="Kalinowski J."/>
            <person name="Ruckert C."/>
        </authorList>
    </citation>
    <scope>NUCLEOTIDE SEQUENCE</scope>
    <source>
        <strain evidence="2">CGMCC 1.12214</strain>
    </source>
</reference>
<reference evidence="2" key="2">
    <citation type="submission" date="2020-09" db="EMBL/GenBank/DDBJ databases">
        <authorList>
            <person name="Sun Q."/>
            <person name="Zhou Y."/>
        </authorList>
    </citation>
    <scope>NUCLEOTIDE SEQUENCE</scope>
    <source>
        <strain evidence="2">CGMCC 1.12214</strain>
    </source>
</reference>